<proteinExistence type="predicted"/>
<gene>
    <name evidence="1" type="ORF">H5410_060999</name>
</gene>
<evidence type="ECO:0000313" key="2">
    <source>
        <dbReference type="Proteomes" id="UP000824120"/>
    </source>
</evidence>
<dbReference type="AlphaFoldDB" id="A0A9J5W6Y3"/>
<name>A0A9J5W6Y3_SOLCO</name>
<keyword evidence="2" id="KW-1185">Reference proteome</keyword>
<accession>A0A9J5W6Y3</accession>
<protein>
    <submittedName>
        <fullName evidence="1">Uncharacterized protein</fullName>
    </submittedName>
</protein>
<evidence type="ECO:0000313" key="1">
    <source>
        <dbReference type="EMBL" id="KAG5571233.1"/>
    </source>
</evidence>
<dbReference type="Proteomes" id="UP000824120">
    <property type="component" value="Chromosome 12"/>
</dbReference>
<organism evidence="1 2">
    <name type="scientific">Solanum commersonii</name>
    <name type="common">Commerson's wild potato</name>
    <name type="synonym">Commerson's nightshade</name>
    <dbReference type="NCBI Taxonomy" id="4109"/>
    <lineage>
        <taxon>Eukaryota</taxon>
        <taxon>Viridiplantae</taxon>
        <taxon>Streptophyta</taxon>
        <taxon>Embryophyta</taxon>
        <taxon>Tracheophyta</taxon>
        <taxon>Spermatophyta</taxon>
        <taxon>Magnoliopsida</taxon>
        <taxon>eudicotyledons</taxon>
        <taxon>Gunneridae</taxon>
        <taxon>Pentapetalae</taxon>
        <taxon>asterids</taxon>
        <taxon>lamiids</taxon>
        <taxon>Solanales</taxon>
        <taxon>Solanaceae</taxon>
        <taxon>Solanoideae</taxon>
        <taxon>Solaneae</taxon>
        <taxon>Solanum</taxon>
    </lineage>
</organism>
<dbReference type="EMBL" id="JACXVP010000012">
    <property type="protein sequence ID" value="KAG5571233.1"/>
    <property type="molecule type" value="Genomic_DNA"/>
</dbReference>
<reference evidence="1 2" key="1">
    <citation type="submission" date="2020-09" db="EMBL/GenBank/DDBJ databases">
        <title>De no assembly of potato wild relative species, Solanum commersonii.</title>
        <authorList>
            <person name="Cho K."/>
        </authorList>
    </citation>
    <scope>NUCLEOTIDE SEQUENCE [LARGE SCALE GENOMIC DNA]</scope>
    <source>
        <strain evidence="1">LZ3.2</strain>
        <tissue evidence="1">Leaf</tissue>
    </source>
</reference>
<comment type="caution">
    <text evidence="1">The sequence shown here is derived from an EMBL/GenBank/DDBJ whole genome shotgun (WGS) entry which is preliminary data.</text>
</comment>
<sequence length="92" mass="10358">MRETVKQIKEQVINLARRPTTWAPEDTDDYSDDEDHYVDPTPCDVWTAYARLRQSLRGSLRTVDPSTCRGPSRGLVPLACGAKAWSTRALHG</sequence>